<sequence>MTSSIVEDADVLMQSQKSNLSSNLLLRKSVRDMLRDALFVHVTNIVNKYYDEPLKPLQMQTVINLVHRKNVFGLAGTGFGKTRIAEVYWHLFPAYRKPVILVPNPLDTLGNNQAFKSGYIPSDDDRMDALAITPVCLLGYVPLLNADPSNEFLTCLCSNCHPESAKHLISALKYLNLDNFNENIINRQLTFTLPVMPPPPKVTKPRACINKKTGKKPLDGELENLTVSLKGKRNVGTSKTTALASKQAKEKRAANTHKKSAEASKKAATLAEKTALVPTRQSSRTAENKRKNDNEEHDKTKWAKLNHST</sequence>
<keyword evidence="2" id="KW-1185">Reference proteome</keyword>
<reference evidence="1 2" key="3">
    <citation type="journal article" date="2022" name="Microbiol. Spectr.">
        <title>Folding features and dynamics of 3D genome architecture in plant fungal pathogens.</title>
        <authorList>
            <person name="Xia C."/>
        </authorList>
    </citation>
    <scope>NUCLEOTIDE SEQUENCE [LARGE SCALE GENOMIC DNA]</scope>
    <source>
        <strain evidence="1 2">93-210</strain>
    </source>
</reference>
<evidence type="ECO:0000313" key="2">
    <source>
        <dbReference type="Proteomes" id="UP001060170"/>
    </source>
</evidence>
<comment type="caution">
    <text evidence="1">The sequence shown here is derived from an EMBL/GenBank/DDBJ whole genome shotgun (WGS) entry which is preliminary data.</text>
</comment>
<organism evidence="1 2">
    <name type="scientific">Puccinia striiformis f. sp. tritici</name>
    <dbReference type="NCBI Taxonomy" id="168172"/>
    <lineage>
        <taxon>Eukaryota</taxon>
        <taxon>Fungi</taxon>
        <taxon>Dikarya</taxon>
        <taxon>Basidiomycota</taxon>
        <taxon>Pucciniomycotina</taxon>
        <taxon>Pucciniomycetes</taxon>
        <taxon>Pucciniales</taxon>
        <taxon>Pucciniaceae</taxon>
        <taxon>Puccinia</taxon>
    </lineage>
</organism>
<proteinExistence type="predicted"/>
<protein>
    <submittedName>
        <fullName evidence="1">Uncharacterized protein</fullName>
    </submittedName>
</protein>
<dbReference type="EMBL" id="CM045872">
    <property type="protein sequence ID" value="KAI7949657.1"/>
    <property type="molecule type" value="Genomic_DNA"/>
</dbReference>
<dbReference type="Proteomes" id="UP001060170">
    <property type="component" value="Chromosome 8"/>
</dbReference>
<reference evidence="2" key="2">
    <citation type="journal article" date="2018" name="Mol. Plant Microbe Interact.">
        <title>Genome sequence resources for the wheat stripe rust pathogen (Puccinia striiformis f. sp. tritici) and the barley stripe rust pathogen (Puccinia striiformis f. sp. hordei).</title>
        <authorList>
            <person name="Xia C."/>
            <person name="Wang M."/>
            <person name="Yin C."/>
            <person name="Cornejo O.E."/>
            <person name="Hulbert S.H."/>
            <person name="Chen X."/>
        </authorList>
    </citation>
    <scope>NUCLEOTIDE SEQUENCE [LARGE SCALE GENOMIC DNA]</scope>
    <source>
        <strain evidence="2">93-210</strain>
    </source>
</reference>
<reference evidence="2" key="1">
    <citation type="journal article" date="2018" name="BMC Genomics">
        <title>Genomic insights into host adaptation between the wheat stripe rust pathogen (Puccinia striiformis f. sp. tritici) and the barley stripe rust pathogen (Puccinia striiformis f. sp. hordei).</title>
        <authorList>
            <person name="Xia C."/>
            <person name="Wang M."/>
            <person name="Yin C."/>
            <person name="Cornejo O.E."/>
            <person name="Hulbert S.H."/>
            <person name="Chen X."/>
        </authorList>
    </citation>
    <scope>NUCLEOTIDE SEQUENCE [LARGE SCALE GENOMIC DNA]</scope>
    <source>
        <strain evidence="2">93-210</strain>
    </source>
</reference>
<accession>A0ACC0EB48</accession>
<name>A0ACC0EB48_9BASI</name>
<gene>
    <name evidence="1" type="ORF">MJO28_008478</name>
</gene>
<evidence type="ECO:0000313" key="1">
    <source>
        <dbReference type="EMBL" id="KAI7949657.1"/>
    </source>
</evidence>